<comment type="caution">
    <text evidence="2">The sequence shown here is derived from an EMBL/GenBank/DDBJ whole genome shotgun (WGS) entry which is preliminary data.</text>
</comment>
<feature type="region of interest" description="Disordered" evidence="1">
    <location>
        <begin position="47"/>
        <end position="161"/>
    </location>
</feature>
<keyword evidence="3" id="KW-1185">Reference proteome</keyword>
<evidence type="ECO:0000313" key="2">
    <source>
        <dbReference type="EMBL" id="KAJ6303434.1"/>
    </source>
</evidence>
<feature type="compositionally biased region" description="Basic and acidic residues" evidence="1">
    <location>
        <begin position="52"/>
        <end position="65"/>
    </location>
</feature>
<reference evidence="2" key="2">
    <citation type="journal article" date="2023" name="Int. J. Mol. Sci.">
        <title>De Novo Assembly and Annotation of 11 Diverse Shrub Willow (Salix) Genomes Reveals Novel Gene Organization in Sex-Linked Regions.</title>
        <authorList>
            <person name="Hyden B."/>
            <person name="Feng K."/>
            <person name="Yates T.B."/>
            <person name="Jawdy S."/>
            <person name="Cereghino C."/>
            <person name="Smart L.B."/>
            <person name="Muchero W."/>
        </authorList>
    </citation>
    <scope>NUCLEOTIDE SEQUENCE</scope>
    <source>
        <tissue evidence="2">Shoot tip</tissue>
    </source>
</reference>
<sequence length="198" mass="21371">MQGGFPVGHRPCTEIIKLFGRGHLSPQSLCINSSLLDFVLHLKVSREEDDDDKKGNLPESGEERPSGSLLNHIFSNLVSNGEADHDGKGGKEEDEEKGGGLLDNIISNLVSRSSKKEGEKEQHEVFQARDGGGTTEDQAQKKQKVAVVDEESEKVRAEEDGGGGIIDRIISHFPTSLPDAAAPSTDEASILIHSIIHD</sequence>
<reference evidence="2" key="1">
    <citation type="submission" date="2022-10" db="EMBL/GenBank/DDBJ databases">
        <authorList>
            <person name="Hyden B.L."/>
            <person name="Feng K."/>
            <person name="Yates T."/>
            <person name="Jawdy S."/>
            <person name="Smart L.B."/>
            <person name="Muchero W."/>
        </authorList>
    </citation>
    <scope>NUCLEOTIDE SEQUENCE</scope>
    <source>
        <tissue evidence="2">Shoot tip</tissue>
    </source>
</reference>
<proteinExistence type="predicted"/>
<feature type="compositionally biased region" description="Basic and acidic residues" evidence="1">
    <location>
        <begin position="82"/>
        <end position="91"/>
    </location>
</feature>
<name>A0ABQ8ZNJ4_9ROSI</name>
<feature type="compositionally biased region" description="Basic and acidic residues" evidence="1">
    <location>
        <begin position="114"/>
        <end position="127"/>
    </location>
</feature>
<organism evidence="2 3">
    <name type="scientific">Salix suchowensis</name>
    <dbReference type="NCBI Taxonomy" id="1278906"/>
    <lineage>
        <taxon>Eukaryota</taxon>
        <taxon>Viridiplantae</taxon>
        <taxon>Streptophyta</taxon>
        <taxon>Embryophyta</taxon>
        <taxon>Tracheophyta</taxon>
        <taxon>Spermatophyta</taxon>
        <taxon>Magnoliopsida</taxon>
        <taxon>eudicotyledons</taxon>
        <taxon>Gunneridae</taxon>
        <taxon>Pentapetalae</taxon>
        <taxon>rosids</taxon>
        <taxon>fabids</taxon>
        <taxon>Malpighiales</taxon>
        <taxon>Salicaceae</taxon>
        <taxon>Saliceae</taxon>
        <taxon>Salix</taxon>
    </lineage>
</organism>
<dbReference type="EMBL" id="JAPFFI010000027">
    <property type="protein sequence ID" value="KAJ6303434.1"/>
    <property type="molecule type" value="Genomic_DNA"/>
</dbReference>
<evidence type="ECO:0000256" key="1">
    <source>
        <dbReference type="SAM" id="MobiDB-lite"/>
    </source>
</evidence>
<evidence type="ECO:0000313" key="3">
    <source>
        <dbReference type="Proteomes" id="UP001141253"/>
    </source>
</evidence>
<dbReference type="Proteomes" id="UP001141253">
    <property type="component" value="Chromosome 16"/>
</dbReference>
<gene>
    <name evidence="2" type="ORF">OIU77_017334</name>
</gene>
<accession>A0ABQ8ZNJ4</accession>
<protein>
    <submittedName>
        <fullName evidence="2">Uncharacterized protein</fullName>
    </submittedName>
</protein>